<organism evidence="1 2">
    <name type="scientific">Qipengyuania benthica</name>
    <dbReference type="NCBI Taxonomy" id="3067651"/>
    <lineage>
        <taxon>Bacteria</taxon>
        <taxon>Pseudomonadati</taxon>
        <taxon>Pseudomonadota</taxon>
        <taxon>Alphaproteobacteria</taxon>
        <taxon>Sphingomonadales</taxon>
        <taxon>Erythrobacteraceae</taxon>
        <taxon>Qipengyuania</taxon>
    </lineage>
</organism>
<evidence type="ECO:0000313" key="1">
    <source>
        <dbReference type="EMBL" id="MDP4539405.1"/>
    </source>
</evidence>
<dbReference type="EMBL" id="JAVAIL010000002">
    <property type="protein sequence ID" value="MDP4539405.1"/>
    <property type="molecule type" value="Genomic_DNA"/>
</dbReference>
<evidence type="ECO:0000313" key="2">
    <source>
        <dbReference type="Proteomes" id="UP001235664"/>
    </source>
</evidence>
<gene>
    <name evidence="1" type="ORF">Q9K01_07205</name>
</gene>
<name>A0ABT9H7W3_9SPHN</name>
<dbReference type="RefSeq" id="WP_305929533.1">
    <property type="nucleotide sequence ID" value="NZ_JAVAIL010000002.1"/>
</dbReference>
<reference evidence="1 2" key="1">
    <citation type="submission" date="2023-08" db="EMBL/GenBank/DDBJ databases">
        <title>genomic of DY56.</title>
        <authorList>
            <person name="Wang Y."/>
        </authorList>
    </citation>
    <scope>NUCLEOTIDE SEQUENCE [LARGE SCALE GENOMIC DNA]</scope>
    <source>
        <strain evidence="1 2">DY56-A-20</strain>
    </source>
</reference>
<accession>A0ABT9H7W3</accession>
<sequence>MLQFSGKWGRFGAREAIAKAWRKVKRGGRATAPLQALEAVINRARQAFAYMVQSAYSAAVMPDDRIASAFDRIEAALGRIELSARAPLPMPPRSPQADADLEARHAQLRKSVGASLVELDQLIEILQG</sequence>
<protein>
    <submittedName>
        <fullName evidence="1">Uncharacterized protein</fullName>
    </submittedName>
</protein>
<keyword evidence="2" id="KW-1185">Reference proteome</keyword>
<proteinExistence type="predicted"/>
<comment type="caution">
    <text evidence="1">The sequence shown here is derived from an EMBL/GenBank/DDBJ whole genome shotgun (WGS) entry which is preliminary data.</text>
</comment>
<dbReference type="Proteomes" id="UP001235664">
    <property type="component" value="Unassembled WGS sequence"/>
</dbReference>